<evidence type="ECO:0000313" key="1">
    <source>
        <dbReference type="EMBL" id="EGD06849.1"/>
    </source>
</evidence>
<reference evidence="1 2" key="1">
    <citation type="journal article" date="2011" name="BMC Genomics">
        <title>Comparative genomics reveals diversity among xanthomonads infecting tomato and pepper.</title>
        <authorList>
            <person name="Potnis N."/>
            <person name="Krasileva K."/>
            <person name="Chow V."/>
            <person name="Almeida N.F."/>
            <person name="Patil P.B."/>
            <person name="Ryan R.P."/>
            <person name="Sharlach M."/>
            <person name="Behlau F."/>
            <person name="Dow J.M."/>
            <person name="Momol M.T."/>
            <person name="White F.F."/>
            <person name="Preston J.F."/>
            <person name="Vinatzer B.A."/>
            <person name="Koebnik R."/>
            <person name="Setubal J.C."/>
            <person name="Norman D.J."/>
            <person name="Staskawicz B.J."/>
            <person name="Jones J.B."/>
        </authorList>
    </citation>
    <scope>NUCLEOTIDE SEQUENCE [LARGE SCALE GENOMIC DNA]</scope>
    <source>
        <strain evidence="1 2">ATCC 35937</strain>
    </source>
</reference>
<accession>F0BKY8</accession>
<name>F0BKY8_9XANT</name>
<evidence type="ECO:0000313" key="2">
    <source>
        <dbReference type="Proteomes" id="UP000003299"/>
    </source>
</evidence>
<dbReference type="AlphaFoldDB" id="F0BKY8"/>
<proteinExistence type="predicted"/>
<sequence>MHGDLDQAAYAAVARCANSCSRARLRWDSGMRCWPVGSVQRPSVSARLVLGVVAWLQRQHSMWNVVGAGPPMR</sequence>
<gene>
    <name evidence="1" type="ORF">XVE_4954</name>
</gene>
<dbReference type="EMBL" id="AEQV01000280">
    <property type="protein sequence ID" value="EGD06849.1"/>
    <property type="molecule type" value="Genomic_DNA"/>
</dbReference>
<dbReference type="Proteomes" id="UP000003299">
    <property type="component" value="Unassembled WGS sequence"/>
</dbReference>
<organism evidence="1 2">
    <name type="scientific">Xanthomonas vesicatoria ATCC 35937</name>
    <dbReference type="NCBI Taxonomy" id="925775"/>
    <lineage>
        <taxon>Bacteria</taxon>
        <taxon>Pseudomonadati</taxon>
        <taxon>Pseudomonadota</taxon>
        <taxon>Gammaproteobacteria</taxon>
        <taxon>Lysobacterales</taxon>
        <taxon>Lysobacteraceae</taxon>
        <taxon>Xanthomonas</taxon>
    </lineage>
</organism>
<comment type="caution">
    <text evidence="1">The sequence shown here is derived from an EMBL/GenBank/DDBJ whole genome shotgun (WGS) entry which is preliminary data.</text>
</comment>
<protein>
    <submittedName>
        <fullName evidence="1">Uncharacterized protein</fullName>
    </submittedName>
</protein>